<protein>
    <submittedName>
        <fullName evidence="2">Uncharacterized protein</fullName>
    </submittedName>
</protein>
<evidence type="ECO:0000313" key="2">
    <source>
        <dbReference type="Ensembl" id="ENSMPUP00000001645.1"/>
    </source>
</evidence>
<accession>M3XRE5</accession>
<proteinExistence type="predicted"/>
<sequence>MSWLWLGNEMAQLGRRASKEITGPEPNTEVGKGRQQPIRGNRNREEPGDPSLWTGKEALEAPQPEMAPPSVSPSTPELFQGGYQYRGLREQERPPVFVS</sequence>
<reference evidence="2" key="1">
    <citation type="submission" date="2024-06" db="UniProtKB">
        <authorList>
            <consortium name="Ensembl"/>
        </authorList>
    </citation>
    <scope>IDENTIFICATION</scope>
</reference>
<evidence type="ECO:0000256" key="1">
    <source>
        <dbReference type="SAM" id="MobiDB-lite"/>
    </source>
</evidence>
<dbReference type="HOGENOM" id="CLU_2319596_0_0_1"/>
<organism evidence="2">
    <name type="scientific">Mustela putorius furo</name>
    <name type="common">European domestic ferret</name>
    <name type="synonym">Mustela furo</name>
    <dbReference type="NCBI Taxonomy" id="9669"/>
    <lineage>
        <taxon>Eukaryota</taxon>
        <taxon>Metazoa</taxon>
        <taxon>Chordata</taxon>
        <taxon>Craniata</taxon>
        <taxon>Vertebrata</taxon>
        <taxon>Euteleostomi</taxon>
        <taxon>Mammalia</taxon>
        <taxon>Eutheria</taxon>
        <taxon>Laurasiatheria</taxon>
        <taxon>Carnivora</taxon>
        <taxon>Caniformia</taxon>
        <taxon>Musteloidea</taxon>
        <taxon>Mustelidae</taxon>
        <taxon>Mustelinae</taxon>
        <taxon>Mustela</taxon>
    </lineage>
</organism>
<dbReference type="EMBL" id="AEYP01076652">
    <property type="status" value="NOT_ANNOTATED_CDS"/>
    <property type="molecule type" value="Genomic_DNA"/>
</dbReference>
<dbReference type="InParanoid" id="M3XRE5"/>
<name>M3XRE5_MUSPF</name>
<feature type="region of interest" description="Disordered" evidence="1">
    <location>
        <begin position="15"/>
        <end position="80"/>
    </location>
</feature>
<dbReference type="AlphaFoldDB" id="M3XRE5"/>
<dbReference type="Ensembl" id="ENSMPUT00000001679.1">
    <property type="protein sequence ID" value="ENSMPUP00000001645.1"/>
    <property type="gene ID" value="ENSMPUG00000001661.1"/>
</dbReference>